<dbReference type="InterPro" id="IPR018928">
    <property type="entry name" value="HAP2/GCS1_dom"/>
</dbReference>
<feature type="region of interest" description="Disordered" evidence="11">
    <location>
        <begin position="290"/>
        <end position="319"/>
    </location>
</feature>
<feature type="compositionally biased region" description="Basic and acidic residues" evidence="11">
    <location>
        <begin position="496"/>
        <end position="512"/>
    </location>
</feature>
<dbReference type="PANTHER" id="PTHR31764">
    <property type="entry name" value="PROTEIN HAPLESS 2"/>
    <property type="match status" value="1"/>
</dbReference>
<keyword evidence="9" id="KW-1015">Disulfide bond</keyword>
<keyword evidence="8 12" id="KW-0472">Membrane</keyword>
<protein>
    <recommendedName>
        <fullName evidence="13">Generative cell specific-1/HAP2 domain-containing protein</fullName>
    </recommendedName>
</protein>
<dbReference type="Proteomes" id="UP000009046">
    <property type="component" value="Unassembled WGS sequence"/>
</dbReference>
<evidence type="ECO:0000313" key="15">
    <source>
        <dbReference type="EnsemblMetazoa" id="PHUM458070-PA"/>
    </source>
</evidence>
<comment type="similarity">
    <text evidence="2">Belongs to the HAP2/GCS1 family.</text>
</comment>
<sequence>MKRIILIREEKCESKIELRAVLLSCSHKHSGCDDDDPLTLAMATEENKILGINSNKFSSLKDDAKKEFPNSVKECKRKLIITLKVKNAGKMPCDDEYISVDHVFDPETGGRGRLLTPVVLKLHQDQMLQLYGLEYQRKKTKDECSVNLDNPTCGVTLYNGKFIPYSEGFCCSNGKKNEKEMLSSSHAQKKSFLYRNPKLMTRQDNPYVENFGYSGVILDPKLIRIKYKRSNSSESTVDQTMDDDKDDYCPFKELTSDKLPNFFFEHDRRLICCQKEFLRDLCNLKNQKFKSHANPNSMSNENLLEKPEEQPTRGKRENFQKVRRKKINKWDQNVVSLSDYYERKNRLKNHHAYPLLQLSSSRFGKDILLHRNTWKRKVNSEEDENSKITPPGYFFSHDSSLLYSATSTGTTSNYSAVKEINDLTINFSQDNLQKIPKDDFKSEKPKGKENYENTKDNESCKKKLGGEKENENEKNEKLEKDLICDKKNSITIEIGENKKTKNEPPFDNKSEDGENATNQFSGLFKLKEIKCDHNDDGQTRYETTTEEKNFYLNTEEKKQPTTTGQESNKQIPTNSKGKNNFYQDKYEHFKNEKNIETAQKENSGGGKLNEKGSIEEIFQNNFKTKWPNSDEHFEKKLPLTIHSKNLGPGKGNMNIYFEVIQKPIDKIPKIPHQSIKYNDNKNPFDSNSVRKYQNHHNLKKTTRNYMNSNQEEMNDFRVKNYINSKQDGGGILIPFTDYNDYYYSNNVRHRNLIREYEKIKNNQLKKYRNKRNVENSSGNDKYLFHIPVVDVKNKRLSSNSQTETLNNNISKINNKIEKEKKLVENGDVGYRVFSSKNEINNLSDGEKFSKDGKSKKIFSYKSRLLRSYENAPSYVIDKKNDNLMKKRQTLSSGKNGKCSGNSAHCLRFGGLWYGMYQIKKPVVAQTVGVQVFEKNVFFNGNSEWRDLTKGKMVRVGTFLPKAEDELPTFSMTYAGDNTKKISTSIDSDNYMLLIPSHMEGGPDEYLVVRSKDVSSGSECNMIGTSFEAFSQQPDRCARPKGSCLTRQPVDLWREDMEARIRGKRGKYFVENFGTVPNSPVKTYSNLSGEYLALEYYGDYTSTIEIEMKADFNVMIRKGSSAQIPSVYVDSTYPDKTRIVLSVLNTGLTSSYFRPRLGDCPPNINPKWCPLEGPLVTINPQQRHDFRLDLSGAMPSNKFHATVQVLDQSNKKLACRRVTFKKSDRCLCAFHCKCNCVGNSDGRRCRRLASSDFKDAGYLRSYPFRIGTAPSTQEYIKNNIRTILFVCFYTLLLLGMIGMNVIVGPRKLKRYYESELRDCAVRYNENGFPVHPKSFGSVQLVPL</sequence>
<dbReference type="CTD" id="8230682"/>
<feature type="compositionally biased region" description="Basic and acidic residues" evidence="11">
    <location>
        <begin position="547"/>
        <end position="559"/>
    </location>
</feature>
<keyword evidence="3" id="KW-1003">Cell membrane</keyword>
<evidence type="ECO:0000256" key="12">
    <source>
        <dbReference type="SAM" id="Phobius"/>
    </source>
</evidence>
<feature type="domain" description="Generative cell specific-1/HAP2" evidence="13">
    <location>
        <begin position="74"/>
        <end position="174"/>
    </location>
</feature>
<dbReference type="GO" id="GO:0005886">
    <property type="term" value="C:plasma membrane"/>
    <property type="evidence" value="ECO:0007669"/>
    <property type="project" value="UniProtKB-SubCell"/>
</dbReference>
<feature type="compositionally biased region" description="Basic and acidic residues" evidence="11">
    <location>
        <begin position="303"/>
        <end position="319"/>
    </location>
</feature>
<feature type="region of interest" description="Disordered" evidence="11">
    <location>
        <begin position="496"/>
        <end position="517"/>
    </location>
</feature>
<dbReference type="RefSeq" id="XP_002429972.1">
    <property type="nucleotide sequence ID" value="XM_002429927.1"/>
</dbReference>
<evidence type="ECO:0000256" key="3">
    <source>
        <dbReference type="ARBA" id="ARBA00022475"/>
    </source>
</evidence>
<dbReference type="EMBL" id="DS235802">
    <property type="protein sequence ID" value="EEB17234.1"/>
    <property type="molecule type" value="Genomic_DNA"/>
</dbReference>
<dbReference type="GeneID" id="8230682"/>
<name>E0VV28_PEDHC</name>
<dbReference type="EnsemblMetazoa" id="PHUM458070-RA">
    <property type="protein sequence ID" value="PHUM458070-PA"/>
    <property type="gene ID" value="PHUM458070"/>
</dbReference>
<evidence type="ECO:0000259" key="13">
    <source>
        <dbReference type="Pfam" id="PF10699"/>
    </source>
</evidence>
<evidence type="ECO:0000313" key="14">
    <source>
        <dbReference type="EMBL" id="EEB17234.1"/>
    </source>
</evidence>
<evidence type="ECO:0000256" key="1">
    <source>
        <dbReference type="ARBA" id="ARBA00004251"/>
    </source>
</evidence>
<keyword evidence="4 12" id="KW-0812">Transmembrane</keyword>
<feature type="domain" description="Generative cell specific-1/HAP2" evidence="13">
    <location>
        <begin position="882"/>
        <end position="1223"/>
    </location>
</feature>
<organism>
    <name type="scientific">Pediculus humanus subsp. corporis</name>
    <name type="common">Body louse</name>
    <dbReference type="NCBI Taxonomy" id="121224"/>
    <lineage>
        <taxon>Eukaryota</taxon>
        <taxon>Metazoa</taxon>
        <taxon>Ecdysozoa</taxon>
        <taxon>Arthropoda</taxon>
        <taxon>Hexapoda</taxon>
        <taxon>Insecta</taxon>
        <taxon>Pterygota</taxon>
        <taxon>Neoptera</taxon>
        <taxon>Paraneoptera</taxon>
        <taxon>Psocodea</taxon>
        <taxon>Troctomorpha</taxon>
        <taxon>Phthiraptera</taxon>
        <taxon>Anoplura</taxon>
        <taxon>Pediculidae</taxon>
        <taxon>Pediculus</taxon>
    </lineage>
</organism>
<comment type="subcellular location">
    <subcellularLocation>
        <location evidence="1">Cell membrane</location>
        <topology evidence="1">Single-pass type I membrane protein</topology>
    </subcellularLocation>
</comment>
<dbReference type="InParanoid" id="E0VV28"/>
<keyword evidence="16" id="KW-1185">Reference proteome</keyword>
<feature type="transmembrane region" description="Helical" evidence="12">
    <location>
        <begin position="1282"/>
        <end position="1302"/>
    </location>
</feature>
<keyword evidence="6 12" id="KW-1133">Transmembrane helix</keyword>
<dbReference type="PANTHER" id="PTHR31764:SF0">
    <property type="entry name" value="GENERATIVE CELL SPECIFIC-1_HAP2 DOMAIN-CONTAINING PROTEIN"/>
    <property type="match status" value="1"/>
</dbReference>
<dbReference type="KEGG" id="phu:Phum_PHUM458070"/>
<feature type="compositionally biased region" description="Polar residues" evidence="11">
    <location>
        <begin position="560"/>
        <end position="581"/>
    </location>
</feature>
<dbReference type="VEuPathDB" id="VectorBase:PHUM458070"/>
<evidence type="ECO:0000313" key="16">
    <source>
        <dbReference type="Proteomes" id="UP000009046"/>
    </source>
</evidence>
<keyword evidence="5" id="KW-0732">Signal</keyword>
<dbReference type="Pfam" id="PF10699">
    <property type="entry name" value="HAP2-GCS1"/>
    <property type="match status" value="2"/>
</dbReference>
<feature type="compositionally biased region" description="Polar residues" evidence="11">
    <location>
        <begin position="293"/>
        <end position="302"/>
    </location>
</feature>
<evidence type="ECO:0000256" key="8">
    <source>
        <dbReference type="ARBA" id="ARBA00023136"/>
    </source>
</evidence>
<dbReference type="GO" id="GO:0008289">
    <property type="term" value="F:lipid binding"/>
    <property type="evidence" value="ECO:0007669"/>
    <property type="project" value="UniProtKB-KW"/>
</dbReference>
<dbReference type="EMBL" id="AAZO01005569">
    <property type="status" value="NOT_ANNOTATED_CDS"/>
    <property type="molecule type" value="Genomic_DNA"/>
</dbReference>
<evidence type="ECO:0000256" key="2">
    <source>
        <dbReference type="ARBA" id="ARBA00010929"/>
    </source>
</evidence>
<gene>
    <name evidence="15" type="primary">8230682</name>
    <name evidence="14" type="ORF">Phum_PHUM458070</name>
</gene>
<reference evidence="14" key="2">
    <citation type="submission" date="2007-04" db="EMBL/GenBank/DDBJ databases">
        <title>The genome of the human body louse.</title>
        <authorList>
            <consortium name="The Human Body Louse Genome Consortium"/>
            <person name="Kirkness E."/>
            <person name="Walenz B."/>
            <person name="Hass B."/>
            <person name="Bruggner R."/>
            <person name="Strausberg R."/>
        </authorList>
    </citation>
    <scope>NUCLEOTIDE SEQUENCE</scope>
    <source>
        <strain evidence="14">USDA</strain>
    </source>
</reference>
<evidence type="ECO:0000256" key="4">
    <source>
        <dbReference type="ARBA" id="ARBA00022692"/>
    </source>
</evidence>
<evidence type="ECO:0000256" key="9">
    <source>
        <dbReference type="ARBA" id="ARBA00023157"/>
    </source>
</evidence>
<feature type="region of interest" description="Disordered" evidence="11">
    <location>
        <begin position="436"/>
        <end position="476"/>
    </location>
</feature>
<keyword evidence="10" id="KW-0278">Fertilization</keyword>
<reference evidence="15" key="3">
    <citation type="submission" date="2020-05" db="UniProtKB">
        <authorList>
            <consortium name="EnsemblMetazoa"/>
        </authorList>
    </citation>
    <scope>IDENTIFICATION</scope>
    <source>
        <strain evidence="15">USDA</strain>
    </source>
</reference>
<feature type="region of interest" description="Disordered" evidence="11">
    <location>
        <begin position="547"/>
        <end position="581"/>
    </location>
</feature>
<accession>E0VV28</accession>
<dbReference type="InterPro" id="IPR040326">
    <property type="entry name" value="HAP2/GCS1"/>
</dbReference>
<evidence type="ECO:0000256" key="6">
    <source>
        <dbReference type="ARBA" id="ARBA00022989"/>
    </source>
</evidence>
<evidence type="ECO:0000256" key="5">
    <source>
        <dbReference type="ARBA" id="ARBA00022729"/>
    </source>
</evidence>
<evidence type="ECO:0000256" key="7">
    <source>
        <dbReference type="ARBA" id="ARBA00023121"/>
    </source>
</evidence>
<evidence type="ECO:0000256" key="11">
    <source>
        <dbReference type="SAM" id="MobiDB-lite"/>
    </source>
</evidence>
<dbReference type="STRING" id="121224.E0VV28"/>
<dbReference type="OrthoDB" id="8197467at2759"/>
<reference evidence="14" key="1">
    <citation type="submission" date="2007-04" db="EMBL/GenBank/DDBJ databases">
        <title>Annotation of Pediculus humanus corporis strain USDA.</title>
        <authorList>
            <person name="Kirkness E."/>
            <person name="Hannick L."/>
            <person name="Hass B."/>
            <person name="Bruggner R."/>
            <person name="Lawson D."/>
            <person name="Bidwell S."/>
            <person name="Joardar V."/>
            <person name="Caler E."/>
            <person name="Walenz B."/>
            <person name="Inman J."/>
            <person name="Schobel S."/>
            <person name="Galinsky K."/>
            <person name="Amedeo P."/>
            <person name="Strausberg R."/>
        </authorList>
    </citation>
    <scope>NUCLEOTIDE SEQUENCE</scope>
    <source>
        <strain evidence="14">USDA</strain>
    </source>
</reference>
<keyword evidence="7" id="KW-0446">Lipid-binding</keyword>
<dbReference type="GO" id="GO:0007338">
    <property type="term" value="P:single fertilization"/>
    <property type="evidence" value="ECO:0007669"/>
    <property type="project" value="UniProtKB-KW"/>
</dbReference>
<dbReference type="eggNOG" id="ENOG502QREH">
    <property type="taxonomic scope" value="Eukaryota"/>
</dbReference>
<dbReference type="HOGENOM" id="CLU_258304_0_0_1"/>
<proteinExistence type="inferred from homology"/>
<evidence type="ECO:0000256" key="10">
    <source>
        <dbReference type="ARBA" id="ARBA00023279"/>
    </source>
</evidence>